<proteinExistence type="inferred from homology"/>
<evidence type="ECO:0000313" key="4">
    <source>
        <dbReference type="EMBL" id="WOG91671.1"/>
    </source>
</evidence>
<gene>
    <name evidence="4" type="ORF">DCAR_0310921</name>
</gene>
<reference evidence="4" key="2">
    <citation type="submission" date="2022-03" db="EMBL/GenBank/DDBJ databases">
        <title>Draft title - Genomic analysis of global carrot germplasm unveils the trajectory of domestication and the origin of high carotenoid orange carrot.</title>
        <authorList>
            <person name="Iorizzo M."/>
            <person name="Ellison S."/>
            <person name="Senalik D."/>
            <person name="Macko-Podgorni A."/>
            <person name="Grzebelus D."/>
            <person name="Bostan H."/>
            <person name="Rolling W."/>
            <person name="Curaba J."/>
            <person name="Simon P."/>
        </authorList>
    </citation>
    <scope>NUCLEOTIDE SEQUENCE</scope>
    <source>
        <tissue evidence="4">Leaf</tissue>
    </source>
</reference>
<dbReference type="FunFam" id="3.40.50.720:FF:000084">
    <property type="entry name" value="Short-chain dehydrogenase reductase"/>
    <property type="match status" value="1"/>
</dbReference>
<dbReference type="PANTHER" id="PTHR48107">
    <property type="entry name" value="NADPH-DEPENDENT ALDEHYDE REDUCTASE-LIKE PROTEIN, CHLOROPLASTIC-RELATED"/>
    <property type="match status" value="1"/>
</dbReference>
<evidence type="ECO:0000256" key="2">
    <source>
        <dbReference type="ARBA" id="ARBA00023002"/>
    </source>
</evidence>
<dbReference type="SUPFAM" id="SSF51735">
    <property type="entry name" value="NAD(P)-binding Rossmann-fold domains"/>
    <property type="match status" value="1"/>
</dbReference>
<comment type="similarity">
    <text evidence="1">Belongs to the short-chain dehydrogenases/reductases (SDR) family.</text>
</comment>
<dbReference type="InterPro" id="IPR036291">
    <property type="entry name" value="NAD(P)-bd_dom_sf"/>
</dbReference>
<keyword evidence="5" id="KW-1185">Reference proteome</keyword>
<dbReference type="InterPro" id="IPR057326">
    <property type="entry name" value="KR_dom"/>
</dbReference>
<evidence type="ECO:0000256" key="1">
    <source>
        <dbReference type="ARBA" id="ARBA00006484"/>
    </source>
</evidence>
<dbReference type="GO" id="GO:0016616">
    <property type="term" value="F:oxidoreductase activity, acting on the CH-OH group of donors, NAD or NADP as acceptor"/>
    <property type="evidence" value="ECO:0007669"/>
    <property type="project" value="UniProtKB-ARBA"/>
</dbReference>
<dbReference type="PRINTS" id="PR00080">
    <property type="entry name" value="SDRFAMILY"/>
</dbReference>
<evidence type="ECO:0000259" key="3">
    <source>
        <dbReference type="SMART" id="SM00822"/>
    </source>
</evidence>
<sequence>MEEATQNSSPLKLQDKVAVVTGGSRGIGRAISLHLASLGCKLVINYTANSVQANLLSSELNAASSTSRAVAVQADISDPLQVSRLFDAAESSFNSPVHIVVNSAGVLDSSYSSVSDTNIDDFDRTFRVNTRGAFLCMKEAASRLGCGGRIVCMTSSMVAGLKPGYGAYAASKAAVEAMVKVMAKELRGRGITVNCVAPGPVATEMFYEGKTEEMVERAVAECPLGRLGVVEDVAPVVGFLVSEEGGWVNGQVIKVNGGYV</sequence>
<dbReference type="KEGG" id="dcr:108213745"/>
<dbReference type="SMART" id="SM00822">
    <property type="entry name" value="PKS_KR"/>
    <property type="match status" value="1"/>
</dbReference>
<dbReference type="Proteomes" id="UP000077755">
    <property type="component" value="Chromosome 3"/>
</dbReference>
<dbReference type="InterPro" id="IPR002347">
    <property type="entry name" value="SDR_fam"/>
</dbReference>
<dbReference type="CDD" id="cd05362">
    <property type="entry name" value="THN_reductase-like_SDR_c"/>
    <property type="match status" value="1"/>
</dbReference>
<reference evidence="4" key="1">
    <citation type="journal article" date="2016" name="Nat. Genet.">
        <title>A high-quality carrot genome assembly provides new insights into carotenoid accumulation and asterid genome evolution.</title>
        <authorList>
            <person name="Iorizzo M."/>
            <person name="Ellison S."/>
            <person name="Senalik D."/>
            <person name="Zeng P."/>
            <person name="Satapoomin P."/>
            <person name="Huang J."/>
            <person name="Bowman M."/>
            <person name="Iovene M."/>
            <person name="Sanseverino W."/>
            <person name="Cavagnaro P."/>
            <person name="Yildiz M."/>
            <person name="Macko-Podgorni A."/>
            <person name="Moranska E."/>
            <person name="Grzebelus E."/>
            <person name="Grzebelus D."/>
            <person name="Ashrafi H."/>
            <person name="Zheng Z."/>
            <person name="Cheng S."/>
            <person name="Spooner D."/>
            <person name="Van Deynze A."/>
            <person name="Simon P."/>
        </authorList>
    </citation>
    <scope>NUCLEOTIDE SEQUENCE</scope>
    <source>
        <tissue evidence="4">Leaf</tissue>
    </source>
</reference>
<keyword evidence="2" id="KW-0560">Oxidoreductase</keyword>
<evidence type="ECO:0000313" key="5">
    <source>
        <dbReference type="Proteomes" id="UP000077755"/>
    </source>
</evidence>
<organism evidence="4 5">
    <name type="scientific">Daucus carota subsp. sativus</name>
    <name type="common">Carrot</name>
    <dbReference type="NCBI Taxonomy" id="79200"/>
    <lineage>
        <taxon>Eukaryota</taxon>
        <taxon>Viridiplantae</taxon>
        <taxon>Streptophyta</taxon>
        <taxon>Embryophyta</taxon>
        <taxon>Tracheophyta</taxon>
        <taxon>Spermatophyta</taxon>
        <taxon>Magnoliopsida</taxon>
        <taxon>eudicotyledons</taxon>
        <taxon>Gunneridae</taxon>
        <taxon>Pentapetalae</taxon>
        <taxon>asterids</taxon>
        <taxon>campanulids</taxon>
        <taxon>Apiales</taxon>
        <taxon>Apiaceae</taxon>
        <taxon>Apioideae</taxon>
        <taxon>Scandiceae</taxon>
        <taxon>Daucinae</taxon>
        <taxon>Daucus</taxon>
        <taxon>Daucus sect. Daucus</taxon>
    </lineage>
</organism>
<feature type="domain" description="Ketoreductase" evidence="3">
    <location>
        <begin position="16"/>
        <end position="199"/>
    </location>
</feature>
<protein>
    <recommendedName>
        <fullName evidence="3">Ketoreductase domain-containing protein</fullName>
    </recommendedName>
</protein>
<dbReference type="PROSITE" id="PS00061">
    <property type="entry name" value="ADH_SHORT"/>
    <property type="match status" value="1"/>
</dbReference>
<dbReference type="EMBL" id="CP093345">
    <property type="protein sequence ID" value="WOG91671.1"/>
    <property type="molecule type" value="Genomic_DNA"/>
</dbReference>
<accession>A0AAF0WLR3</accession>
<dbReference type="InterPro" id="IPR020904">
    <property type="entry name" value="Sc_DH/Rdtase_CS"/>
</dbReference>
<dbReference type="Gene3D" id="3.40.50.720">
    <property type="entry name" value="NAD(P)-binding Rossmann-like Domain"/>
    <property type="match status" value="1"/>
</dbReference>
<dbReference type="PRINTS" id="PR00081">
    <property type="entry name" value="GDHRDH"/>
</dbReference>
<name>A0AAF0WLR3_DAUCS</name>
<dbReference type="AlphaFoldDB" id="A0AAF0WLR3"/>
<dbReference type="Pfam" id="PF13561">
    <property type="entry name" value="adh_short_C2"/>
    <property type="match status" value="1"/>
</dbReference>
<dbReference type="PANTHER" id="PTHR48107:SF7">
    <property type="entry name" value="RE15974P"/>
    <property type="match status" value="1"/>
</dbReference>